<feature type="domain" description="CHAT" evidence="1">
    <location>
        <begin position="366"/>
        <end position="637"/>
    </location>
</feature>
<gene>
    <name evidence="2" type="ORF">EST38_g1485</name>
</gene>
<evidence type="ECO:0000313" key="3">
    <source>
        <dbReference type="Proteomes" id="UP000290288"/>
    </source>
</evidence>
<reference evidence="2 3" key="1">
    <citation type="submission" date="2019-01" db="EMBL/GenBank/DDBJ databases">
        <title>Draft genome sequence of Psathyrella aberdarensis IHI B618.</title>
        <authorList>
            <person name="Buettner E."/>
            <person name="Kellner H."/>
        </authorList>
    </citation>
    <scope>NUCLEOTIDE SEQUENCE [LARGE SCALE GENOMIC DNA]</scope>
    <source>
        <strain evidence="2 3">IHI B618</strain>
    </source>
</reference>
<dbReference type="OrthoDB" id="9991317at2759"/>
<proteinExistence type="predicted"/>
<organism evidence="2 3">
    <name type="scientific">Candolleomyces aberdarensis</name>
    <dbReference type="NCBI Taxonomy" id="2316362"/>
    <lineage>
        <taxon>Eukaryota</taxon>
        <taxon>Fungi</taxon>
        <taxon>Dikarya</taxon>
        <taxon>Basidiomycota</taxon>
        <taxon>Agaricomycotina</taxon>
        <taxon>Agaricomycetes</taxon>
        <taxon>Agaricomycetidae</taxon>
        <taxon>Agaricales</taxon>
        <taxon>Agaricineae</taxon>
        <taxon>Psathyrellaceae</taxon>
        <taxon>Candolleomyces</taxon>
    </lineage>
</organism>
<dbReference type="STRING" id="2316362.A0A4Q2DVX0"/>
<accession>A0A4Q2DVX0</accession>
<protein>
    <recommendedName>
        <fullName evidence="1">CHAT domain-containing protein</fullName>
    </recommendedName>
</protein>
<dbReference type="InterPro" id="IPR011990">
    <property type="entry name" value="TPR-like_helical_dom_sf"/>
</dbReference>
<evidence type="ECO:0000259" key="1">
    <source>
        <dbReference type="Pfam" id="PF12770"/>
    </source>
</evidence>
<dbReference type="EMBL" id="SDEE01000020">
    <property type="protein sequence ID" value="RXW24363.1"/>
    <property type="molecule type" value="Genomic_DNA"/>
</dbReference>
<dbReference type="AlphaFoldDB" id="A0A4Q2DVX0"/>
<dbReference type="Gene3D" id="1.25.40.10">
    <property type="entry name" value="Tetratricopeptide repeat domain"/>
    <property type="match status" value="1"/>
</dbReference>
<keyword evidence="3" id="KW-1185">Reference proteome</keyword>
<comment type="caution">
    <text evidence="2">The sequence shown here is derived from an EMBL/GenBank/DDBJ whole genome shotgun (WGS) entry which is preliminary data.</text>
</comment>
<evidence type="ECO:0000313" key="2">
    <source>
        <dbReference type="EMBL" id="RXW24363.1"/>
    </source>
</evidence>
<dbReference type="InterPro" id="IPR024983">
    <property type="entry name" value="CHAT_dom"/>
</dbReference>
<sequence>MFWAHVQLADLLTDRFGLSKDERDLDGALSSYKKALEFAPQGFGHLSALHASYADAMIERHQLSEHQPHFDTALEHYQLAAQTTGSSPLSRFNAGRGRAHFASLAGRPNAMDAYQICVDLLPMAAGLDQTLDRRHDTLVRISDLSREASAFALRHGEPKTAVEWLEASRCLVWGQLNNLRTPLDNLHEYDEELADRFSTVSTTLEKSGTRKGPYDVGNGHTDMKTAISLQQEAVLHVELAAEYDTLLKTIRAVPGFERFLKAPSFGSLIKNLPKSGYVVVVNVDKTRCDAICISSDNTDPFHVPLPDFSYHKAVELRNSLREIVDSFGMRMRGESLGLDGENRALRPLKKFAKDRKGGSVSSIFKHLWLLVVKPIIDELGLKPTVPQRNRMWWCLTGPLAFLAIHAAGIYTSTIGENVALSDFVISSYIPTLTSLAKASTPGSLAPGARPLGQFLLVSQSETKGLCPLPGAAKEVDSVARALDGHSIPNITLSASAATVDTTLSQIKNHNWLHFACHAYQDVSNPLNSGFVLSDAKLTLSEISKLGDERLSEEAVHLAAGMLAAGFKGVVATMWSIRDQDAPEMAKDFYGYLLVQSKKGIDSSLAAHALDHAVRRMKENIGTSDRDFLAWVPYVHFGA</sequence>
<dbReference type="Proteomes" id="UP000290288">
    <property type="component" value="Unassembled WGS sequence"/>
</dbReference>
<name>A0A4Q2DVX0_9AGAR</name>
<dbReference type="Pfam" id="PF12770">
    <property type="entry name" value="CHAT"/>
    <property type="match status" value="1"/>
</dbReference>